<evidence type="ECO:0000259" key="2">
    <source>
        <dbReference type="Pfam" id="PF01757"/>
    </source>
</evidence>
<feature type="transmembrane region" description="Helical" evidence="1">
    <location>
        <begin position="187"/>
        <end position="217"/>
    </location>
</feature>
<feature type="domain" description="Acyltransferase 3" evidence="2">
    <location>
        <begin position="9"/>
        <end position="384"/>
    </location>
</feature>
<comment type="caution">
    <text evidence="3">The sequence shown here is derived from an EMBL/GenBank/DDBJ whole genome shotgun (WGS) entry which is preliminary data.</text>
</comment>
<gene>
    <name evidence="3" type="ORF">JX265_003821</name>
</gene>
<evidence type="ECO:0000313" key="4">
    <source>
        <dbReference type="Proteomes" id="UP000829685"/>
    </source>
</evidence>
<feature type="transmembrane region" description="Helical" evidence="1">
    <location>
        <begin position="16"/>
        <end position="36"/>
    </location>
</feature>
<keyword evidence="1" id="KW-0472">Membrane</keyword>
<proteinExistence type="predicted"/>
<feature type="transmembrane region" description="Helical" evidence="1">
    <location>
        <begin position="358"/>
        <end position="374"/>
    </location>
</feature>
<dbReference type="PANTHER" id="PTHR23028:SF134">
    <property type="entry name" value="PUTATIVE (AFU_ORTHOLOGUE AFUA_4G08520)-RELATED"/>
    <property type="match status" value="1"/>
</dbReference>
<dbReference type="GO" id="GO:0016747">
    <property type="term" value="F:acyltransferase activity, transferring groups other than amino-acyl groups"/>
    <property type="evidence" value="ECO:0007669"/>
    <property type="project" value="InterPro"/>
</dbReference>
<evidence type="ECO:0000313" key="3">
    <source>
        <dbReference type="EMBL" id="KAI1877813.1"/>
    </source>
</evidence>
<keyword evidence="1" id="KW-0812">Transmembrane</keyword>
<feature type="transmembrane region" description="Helical" evidence="1">
    <location>
        <begin position="56"/>
        <end position="84"/>
    </location>
</feature>
<sequence>MNTSMSRIQWLDSLRGLAALIVALDHLFLGTVNAPFRSYWAQPAADNQYFYQLPPISIIFAAKSMVALFMVLSGYSISASLVLARNRGALPQFYQKLTSAAFRRIFRLYIPVFTMATVAQIALYLGFYHWWWPQLDAIGVVPWGSPTLHLRYYVAYLADSLNILEISPNPGLNDQLWTIPRELRGSFCVYLTMLALCGISHRARLCCIMATALYTLWYGDWDIFGFFSGLLMAEVTLGGVEDYRLPESREPSASSSETKLPSSHRTFPLFWRHYGSHVQVLTKIFLFLFSFWLLCQPFEEHWSPGYRFLASLIPPPWRSRHWEYTKFSVSTIGSVGLVTLIINVPVLQRILSIRPFQFLGEVSFALYLMHVLYYRCLRNPIMNFTYRVFTGRDFWDGEDVWEPIPECITVSHHPFNPKFLETNANFGNT</sequence>
<protein>
    <recommendedName>
        <fullName evidence="2">Acyltransferase 3 domain-containing protein</fullName>
    </recommendedName>
</protein>
<dbReference type="PANTHER" id="PTHR23028">
    <property type="entry name" value="ACETYLTRANSFERASE"/>
    <property type="match status" value="1"/>
</dbReference>
<dbReference type="EMBL" id="JAFIMR010000006">
    <property type="protein sequence ID" value="KAI1877813.1"/>
    <property type="molecule type" value="Genomic_DNA"/>
</dbReference>
<dbReference type="InterPro" id="IPR002656">
    <property type="entry name" value="Acyl_transf_3_dom"/>
</dbReference>
<dbReference type="Pfam" id="PF01757">
    <property type="entry name" value="Acyl_transf_3"/>
    <property type="match status" value="1"/>
</dbReference>
<feature type="transmembrane region" description="Helical" evidence="1">
    <location>
        <begin position="327"/>
        <end position="346"/>
    </location>
</feature>
<organism evidence="3 4">
    <name type="scientific">Neoarthrinium moseri</name>
    <dbReference type="NCBI Taxonomy" id="1658444"/>
    <lineage>
        <taxon>Eukaryota</taxon>
        <taxon>Fungi</taxon>
        <taxon>Dikarya</taxon>
        <taxon>Ascomycota</taxon>
        <taxon>Pezizomycotina</taxon>
        <taxon>Sordariomycetes</taxon>
        <taxon>Xylariomycetidae</taxon>
        <taxon>Amphisphaeriales</taxon>
        <taxon>Apiosporaceae</taxon>
        <taxon>Neoarthrinium</taxon>
    </lineage>
</organism>
<reference evidence="3" key="1">
    <citation type="submission" date="2021-03" db="EMBL/GenBank/DDBJ databases">
        <title>Revisited historic fungal species revealed as producer of novel bioactive compounds through whole genome sequencing and comparative genomics.</title>
        <authorList>
            <person name="Vignolle G.A."/>
            <person name="Hochenegger N."/>
            <person name="Mach R.L."/>
            <person name="Mach-Aigner A.R."/>
            <person name="Javad Rahimi M."/>
            <person name="Salim K.A."/>
            <person name="Chan C.M."/>
            <person name="Lim L.B.L."/>
            <person name="Cai F."/>
            <person name="Druzhinina I.S."/>
            <person name="U'Ren J.M."/>
            <person name="Derntl C."/>
        </authorList>
    </citation>
    <scope>NUCLEOTIDE SEQUENCE</scope>
    <source>
        <strain evidence="3">TUCIM 5799</strain>
    </source>
</reference>
<keyword evidence="4" id="KW-1185">Reference proteome</keyword>
<keyword evidence="1" id="KW-1133">Transmembrane helix</keyword>
<feature type="transmembrane region" description="Helical" evidence="1">
    <location>
        <begin position="105"/>
        <end position="130"/>
    </location>
</feature>
<evidence type="ECO:0000256" key="1">
    <source>
        <dbReference type="SAM" id="Phobius"/>
    </source>
</evidence>
<dbReference type="Proteomes" id="UP000829685">
    <property type="component" value="Unassembled WGS sequence"/>
</dbReference>
<accession>A0A9P9WSZ9</accession>
<name>A0A9P9WSZ9_9PEZI</name>
<dbReference type="InterPro" id="IPR050879">
    <property type="entry name" value="Acyltransferase_3"/>
</dbReference>
<dbReference type="AlphaFoldDB" id="A0A9P9WSZ9"/>